<dbReference type="Pfam" id="PF13460">
    <property type="entry name" value="NAD_binding_10"/>
    <property type="match status" value="1"/>
</dbReference>
<gene>
    <name evidence="3" type="ORF">E4099_21520</name>
</gene>
<dbReference type="InterPro" id="IPR051606">
    <property type="entry name" value="Polyketide_Oxido-like"/>
</dbReference>
<evidence type="ECO:0000259" key="2">
    <source>
        <dbReference type="Pfam" id="PF13460"/>
    </source>
</evidence>
<feature type="domain" description="NAD(P)-binding" evidence="2">
    <location>
        <begin position="7"/>
        <end position="200"/>
    </location>
</feature>
<dbReference type="CDD" id="cd05244">
    <property type="entry name" value="BVR-B_like_SDR_a"/>
    <property type="match status" value="1"/>
</dbReference>
<dbReference type="GO" id="GO:0004074">
    <property type="term" value="F:biliverdin reductase [NAD(P)H] activity"/>
    <property type="evidence" value="ECO:0007669"/>
    <property type="project" value="TreeGrafter"/>
</dbReference>
<organism evidence="3 4">
    <name type="scientific">Streptomyces palmae</name>
    <dbReference type="NCBI Taxonomy" id="1701085"/>
    <lineage>
        <taxon>Bacteria</taxon>
        <taxon>Bacillati</taxon>
        <taxon>Actinomycetota</taxon>
        <taxon>Actinomycetes</taxon>
        <taxon>Kitasatosporales</taxon>
        <taxon>Streptomycetaceae</taxon>
        <taxon>Streptomyces</taxon>
    </lineage>
</organism>
<evidence type="ECO:0000256" key="1">
    <source>
        <dbReference type="SAM" id="MobiDB-lite"/>
    </source>
</evidence>
<dbReference type="AlphaFoldDB" id="A0A4Z0GTA7"/>
<dbReference type="Proteomes" id="UP000297948">
    <property type="component" value="Unassembled WGS sequence"/>
</dbReference>
<reference evidence="3 4" key="1">
    <citation type="submission" date="2019-03" db="EMBL/GenBank/DDBJ databases">
        <authorList>
            <person name="Gonzalez-Pimentel J.L."/>
        </authorList>
    </citation>
    <scope>NUCLEOTIDE SEQUENCE [LARGE SCALE GENOMIC DNA]</scope>
    <source>
        <strain evidence="3 4">JCM 31289</strain>
    </source>
</reference>
<proteinExistence type="predicted"/>
<evidence type="ECO:0000313" key="4">
    <source>
        <dbReference type="Proteomes" id="UP000297948"/>
    </source>
</evidence>
<accession>A0A4Z0GTA7</accession>
<dbReference type="RefSeq" id="WP_135340745.1">
    <property type="nucleotide sequence ID" value="NZ_JBHLTX010000053.1"/>
</dbReference>
<dbReference type="OrthoDB" id="3763081at2"/>
<dbReference type="EMBL" id="SRID01000231">
    <property type="protein sequence ID" value="TGB00731.1"/>
    <property type="molecule type" value="Genomic_DNA"/>
</dbReference>
<comment type="caution">
    <text evidence="3">The sequence shown here is derived from an EMBL/GenBank/DDBJ whole genome shotgun (WGS) entry which is preliminary data.</text>
</comment>
<dbReference type="PANTHER" id="PTHR43355">
    <property type="entry name" value="FLAVIN REDUCTASE (NADPH)"/>
    <property type="match status" value="1"/>
</dbReference>
<feature type="region of interest" description="Disordered" evidence="1">
    <location>
        <begin position="158"/>
        <end position="180"/>
    </location>
</feature>
<evidence type="ECO:0000313" key="3">
    <source>
        <dbReference type="EMBL" id="TGB00731.1"/>
    </source>
</evidence>
<protein>
    <submittedName>
        <fullName evidence="3">SDR family oxidoreductase</fullName>
    </submittedName>
</protein>
<sequence length="211" mass="22126">MNITVLGATGGVGKHLVSHALADGHQVTAVVREPARLAVRHQRLTVVRGDALDATSLKPFLETTDAVLSGIGQAGRKDPLRPASTSARAAVDAMSATGVRRIVVVSAAPLNRSGAGQGFATRKVASPLLWAVLREVYTDLERMERVLGESGLDWTAVRPPKLDDRPGTGGYRHSLESGPPGATIARADVARAMVDFLTAPETFGHAVGVSR</sequence>
<dbReference type="SUPFAM" id="SSF51735">
    <property type="entry name" value="NAD(P)-binding Rossmann-fold domains"/>
    <property type="match status" value="1"/>
</dbReference>
<keyword evidence="4" id="KW-1185">Reference proteome</keyword>
<dbReference type="GO" id="GO:0042602">
    <property type="term" value="F:riboflavin reductase (NADPH) activity"/>
    <property type="evidence" value="ECO:0007669"/>
    <property type="project" value="TreeGrafter"/>
</dbReference>
<dbReference type="InterPro" id="IPR036291">
    <property type="entry name" value="NAD(P)-bd_dom_sf"/>
</dbReference>
<dbReference type="PANTHER" id="PTHR43355:SF2">
    <property type="entry name" value="FLAVIN REDUCTASE (NADPH)"/>
    <property type="match status" value="1"/>
</dbReference>
<name>A0A4Z0GTA7_9ACTN</name>
<dbReference type="InterPro" id="IPR016040">
    <property type="entry name" value="NAD(P)-bd_dom"/>
</dbReference>
<dbReference type="Gene3D" id="3.40.50.720">
    <property type="entry name" value="NAD(P)-binding Rossmann-like Domain"/>
    <property type="match status" value="1"/>
</dbReference>